<evidence type="ECO:0000313" key="4">
    <source>
        <dbReference type="Proteomes" id="UP001365542"/>
    </source>
</evidence>
<accession>A0AAV9XHN3</accession>
<dbReference type="AlphaFoldDB" id="A0AAV9XHN3"/>
<evidence type="ECO:0000256" key="1">
    <source>
        <dbReference type="SAM" id="MobiDB-lite"/>
    </source>
</evidence>
<reference evidence="3 4" key="1">
    <citation type="submission" date="2019-10" db="EMBL/GenBank/DDBJ databases">
        <authorList>
            <person name="Palmer J.M."/>
        </authorList>
    </citation>
    <scope>NUCLEOTIDE SEQUENCE [LARGE SCALE GENOMIC DNA]</scope>
    <source>
        <strain evidence="3 4">TWF694</strain>
    </source>
</reference>
<keyword evidence="2" id="KW-0732">Signal</keyword>
<proteinExistence type="predicted"/>
<sequence>MVNLILPLGIASAIISVAECRGHGRHMHIRRATTPSYTLVYSNLKKVPSFDDCINYTVLTGSSYSAVVPTCAQTASADSTSAKFFAVYQTSGQSSTSWWCGWWDKVETTADATISTQDGGDAIVSAYGYNFGAAATPTSSQKAAGTITTPAKSSSTTIKTTTSSAKTTAKTMTTTAKTTTTTSKTSSTTKAATTSKAATSSAGKLSTPVAQSAPTGTTTISYAATASGVPGYSFAFGGINAIPKSDMLNYWIADTGFGTPDPQVSCANHCSTDSSCQSFVVWQQGYWQNCAIFSSTISLATVSSSDTSITTYNGDAVSAAIGFNKGKDTNLSFKYTIQNPNCGMRGFLSPSFTVAWDNYIEQIDSVVTCANYCKSQSGCLVYQWQPSTSCCQTFNQDLFAEGYLTYDPTAYTFWYSAKCDLTSAISPTFRNTRLTQVQKTQYCGVKGQYNSAASGNVDQVYSTSTPDDCGKWCHVYPVFNSYRWSSVDGTCICAAPGVGMAAIPDSSATDLHYSIDCYSGITYMYTDMQAV</sequence>
<comment type="caution">
    <text evidence="3">The sequence shown here is derived from an EMBL/GenBank/DDBJ whole genome shotgun (WGS) entry which is preliminary data.</text>
</comment>
<evidence type="ECO:0000256" key="2">
    <source>
        <dbReference type="SAM" id="SignalP"/>
    </source>
</evidence>
<feature type="signal peptide" evidence="2">
    <location>
        <begin position="1"/>
        <end position="20"/>
    </location>
</feature>
<dbReference type="Proteomes" id="UP001365542">
    <property type="component" value="Unassembled WGS sequence"/>
</dbReference>
<protein>
    <recommendedName>
        <fullName evidence="5">Apple domain-containing protein</fullName>
    </recommendedName>
</protein>
<organism evidence="3 4">
    <name type="scientific">Orbilia ellipsospora</name>
    <dbReference type="NCBI Taxonomy" id="2528407"/>
    <lineage>
        <taxon>Eukaryota</taxon>
        <taxon>Fungi</taxon>
        <taxon>Dikarya</taxon>
        <taxon>Ascomycota</taxon>
        <taxon>Pezizomycotina</taxon>
        <taxon>Orbiliomycetes</taxon>
        <taxon>Orbiliales</taxon>
        <taxon>Orbiliaceae</taxon>
        <taxon>Orbilia</taxon>
    </lineage>
</organism>
<feature type="chain" id="PRO_5043698767" description="Apple domain-containing protein" evidence="2">
    <location>
        <begin position="21"/>
        <end position="531"/>
    </location>
</feature>
<feature type="region of interest" description="Disordered" evidence="1">
    <location>
        <begin position="169"/>
        <end position="193"/>
    </location>
</feature>
<gene>
    <name evidence="3" type="ORF">TWF694_007415</name>
</gene>
<evidence type="ECO:0000313" key="3">
    <source>
        <dbReference type="EMBL" id="KAK6541615.1"/>
    </source>
</evidence>
<name>A0AAV9XHN3_9PEZI</name>
<evidence type="ECO:0008006" key="5">
    <source>
        <dbReference type="Google" id="ProtNLM"/>
    </source>
</evidence>
<dbReference type="EMBL" id="JAVHJO010000003">
    <property type="protein sequence ID" value="KAK6541615.1"/>
    <property type="molecule type" value="Genomic_DNA"/>
</dbReference>
<keyword evidence="4" id="KW-1185">Reference proteome</keyword>